<reference evidence="9" key="1">
    <citation type="submission" date="2020-10" db="EMBL/GenBank/DDBJ databases">
        <authorList>
            <person name="Gilroy R."/>
        </authorList>
    </citation>
    <scope>NUCLEOTIDE SEQUENCE</scope>
    <source>
        <strain evidence="9">ChiHecec3B27-6122</strain>
    </source>
</reference>
<feature type="transmembrane region" description="Helical" evidence="8">
    <location>
        <begin position="107"/>
        <end position="127"/>
    </location>
</feature>
<feature type="binding site" evidence="7">
    <location>
        <position position="221"/>
    </location>
    <ligand>
        <name>Mg(2+)</name>
        <dbReference type="ChEBI" id="CHEBI:18420"/>
    </ligand>
</feature>
<dbReference type="InterPro" id="IPR000715">
    <property type="entry name" value="Glycosyl_transferase_4"/>
</dbReference>
<dbReference type="PANTHER" id="PTHR22926">
    <property type="entry name" value="PHOSPHO-N-ACETYLMURAMOYL-PENTAPEPTIDE-TRANSFERASE"/>
    <property type="match status" value="1"/>
</dbReference>
<dbReference type="GO" id="GO:0005886">
    <property type="term" value="C:plasma membrane"/>
    <property type="evidence" value="ECO:0007669"/>
    <property type="project" value="UniProtKB-SubCell"/>
</dbReference>
<gene>
    <name evidence="9" type="ORF">IAD42_07265</name>
</gene>
<keyword evidence="4 8" id="KW-0812">Transmembrane</keyword>
<dbReference type="GO" id="GO:0071555">
    <property type="term" value="P:cell wall organization"/>
    <property type="evidence" value="ECO:0007669"/>
    <property type="project" value="TreeGrafter"/>
</dbReference>
<evidence type="ECO:0000256" key="6">
    <source>
        <dbReference type="ARBA" id="ARBA00023136"/>
    </source>
</evidence>
<proteinExistence type="predicted"/>
<dbReference type="InterPro" id="IPR018480">
    <property type="entry name" value="PNAcMuramoyl-5peptid_Trfase_CS"/>
</dbReference>
<dbReference type="EMBL" id="DVJS01000180">
    <property type="protein sequence ID" value="HIS97755.1"/>
    <property type="molecule type" value="Genomic_DNA"/>
</dbReference>
<protein>
    <submittedName>
        <fullName evidence="9">Undecaprenyl/decaprenyl-phosphate alpha-N-acetylglucosaminyl 1-phosphate transferase</fullName>
    </submittedName>
</protein>
<dbReference type="PANTHER" id="PTHR22926:SF3">
    <property type="entry name" value="UNDECAPRENYL-PHOSPHATE ALPHA-N-ACETYLGLUCOSAMINYL 1-PHOSPHATE TRANSFERASE"/>
    <property type="match status" value="1"/>
</dbReference>
<dbReference type="AlphaFoldDB" id="A0A9D1G5L0"/>
<keyword evidence="3 9" id="KW-0808">Transferase</keyword>
<feature type="transmembrane region" description="Helical" evidence="8">
    <location>
        <begin position="324"/>
        <end position="341"/>
    </location>
</feature>
<reference evidence="9" key="2">
    <citation type="journal article" date="2021" name="PeerJ">
        <title>Extensive microbial diversity within the chicken gut microbiome revealed by metagenomics and culture.</title>
        <authorList>
            <person name="Gilroy R."/>
            <person name="Ravi A."/>
            <person name="Getino M."/>
            <person name="Pursley I."/>
            <person name="Horton D.L."/>
            <person name="Alikhan N.F."/>
            <person name="Baker D."/>
            <person name="Gharbi K."/>
            <person name="Hall N."/>
            <person name="Watson M."/>
            <person name="Adriaenssens E.M."/>
            <person name="Foster-Nyarko E."/>
            <person name="Jarju S."/>
            <person name="Secka A."/>
            <person name="Antonio M."/>
            <person name="Oren A."/>
            <person name="Chaudhuri R.R."/>
            <person name="La Ragione R."/>
            <person name="Hildebrand F."/>
            <person name="Pallen M.J."/>
        </authorList>
    </citation>
    <scope>NUCLEOTIDE SEQUENCE</scope>
    <source>
        <strain evidence="9">ChiHecec3B27-6122</strain>
    </source>
</reference>
<accession>A0A9D1G5L0</accession>
<dbReference type="Pfam" id="PF00953">
    <property type="entry name" value="Glycos_transf_4"/>
    <property type="match status" value="1"/>
</dbReference>
<feature type="transmembrane region" description="Helical" evidence="8">
    <location>
        <begin position="194"/>
        <end position="212"/>
    </location>
</feature>
<feature type="transmembrane region" description="Helical" evidence="8">
    <location>
        <begin position="224"/>
        <end position="242"/>
    </location>
</feature>
<evidence type="ECO:0000256" key="4">
    <source>
        <dbReference type="ARBA" id="ARBA00022692"/>
    </source>
</evidence>
<keyword evidence="6 8" id="KW-0472">Membrane</keyword>
<comment type="subcellular location">
    <subcellularLocation>
        <location evidence="1">Cell membrane</location>
        <topology evidence="1">Multi-pass membrane protein</topology>
    </subcellularLocation>
</comment>
<feature type="transmembrane region" description="Helical" evidence="8">
    <location>
        <begin position="169"/>
        <end position="188"/>
    </location>
</feature>
<dbReference type="GO" id="GO:0044038">
    <property type="term" value="P:cell wall macromolecule biosynthetic process"/>
    <property type="evidence" value="ECO:0007669"/>
    <property type="project" value="TreeGrafter"/>
</dbReference>
<evidence type="ECO:0000256" key="3">
    <source>
        <dbReference type="ARBA" id="ARBA00022679"/>
    </source>
</evidence>
<dbReference type="GO" id="GO:0046872">
    <property type="term" value="F:metal ion binding"/>
    <property type="evidence" value="ECO:0007669"/>
    <property type="project" value="UniProtKB-KW"/>
</dbReference>
<feature type="transmembrane region" description="Helical" evidence="8">
    <location>
        <begin position="139"/>
        <end position="157"/>
    </location>
</feature>
<dbReference type="GO" id="GO:0016780">
    <property type="term" value="F:phosphotransferase activity, for other substituted phosphate groups"/>
    <property type="evidence" value="ECO:0007669"/>
    <property type="project" value="InterPro"/>
</dbReference>
<evidence type="ECO:0000256" key="8">
    <source>
        <dbReference type="SAM" id="Phobius"/>
    </source>
</evidence>
<dbReference type="GO" id="GO:0009103">
    <property type="term" value="P:lipopolysaccharide biosynthetic process"/>
    <property type="evidence" value="ECO:0007669"/>
    <property type="project" value="TreeGrafter"/>
</dbReference>
<keyword evidence="7" id="KW-0479">Metal-binding</keyword>
<feature type="transmembrane region" description="Helical" evidence="8">
    <location>
        <begin position="53"/>
        <end position="73"/>
    </location>
</feature>
<evidence type="ECO:0000256" key="2">
    <source>
        <dbReference type="ARBA" id="ARBA00022475"/>
    </source>
</evidence>
<dbReference type="Proteomes" id="UP000886876">
    <property type="component" value="Unassembled WGS sequence"/>
</dbReference>
<organism evidence="9 10">
    <name type="scientific">Candidatus Scatomorpha pullistercoris</name>
    <dbReference type="NCBI Taxonomy" id="2840929"/>
    <lineage>
        <taxon>Bacteria</taxon>
        <taxon>Bacillati</taxon>
        <taxon>Bacillota</taxon>
        <taxon>Clostridia</taxon>
        <taxon>Eubacteriales</taxon>
        <taxon>Candidatus Scatomorpha</taxon>
    </lineage>
</organism>
<feature type="binding site" evidence="7">
    <location>
        <position position="161"/>
    </location>
    <ligand>
        <name>Mg(2+)</name>
        <dbReference type="ChEBI" id="CHEBI:18420"/>
    </ligand>
</feature>
<keyword evidence="7" id="KW-0460">Magnesium</keyword>
<feature type="transmembrane region" description="Helical" evidence="8">
    <location>
        <begin position="79"/>
        <end position="95"/>
    </location>
</feature>
<dbReference type="PROSITE" id="PS01348">
    <property type="entry name" value="MRAY_2"/>
    <property type="match status" value="1"/>
</dbReference>
<feature type="transmembrane region" description="Helical" evidence="8">
    <location>
        <begin position="298"/>
        <end position="318"/>
    </location>
</feature>
<evidence type="ECO:0000256" key="1">
    <source>
        <dbReference type="ARBA" id="ARBA00004651"/>
    </source>
</evidence>
<comment type="caution">
    <text evidence="9">The sequence shown here is derived from an EMBL/GenBank/DDBJ whole genome shotgun (WGS) entry which is preliminary data.</text>
</comment>
<keyword evidence="2" id="KW-1003">Cell membrane</keyword>
<dbReference type="CDD" id="cd06853">
    <property type="entry name" value="GT_WecA_like"/>
    <property type="match status" value="1"/>
</dbReference>
<evidence type="ECO:0000313" key="10">
    <source>
        <dbReference type="Proteomes" id="UP000886876"/>
    </source>
</evidence>
<sequence length="369" mass="39349">MFLNTELWLRALLAIAVGFAVSFASTPIVKTFAQKVGAMDVPKDARRVHDHPIPRMGGLAIFLGFILSVVLFVDISRQVRGILLGAVLIVVCGAIDDIISLRAWIKLIVQIAAAIVAVAHGVVIEVLMNPNIFSENEALILGVLAVPVTILWIVGITNSVNLIDGLDGLAVGVSTISSVTMFVVALLVAEGNVAVILAALMGACVGFMPYNFNPAKIFMGDTGALLLGYVLSTVSVVGMFKFYAIVTFIVPILALALPLFDTTCAFFRRLLHGQSPMHPDRGHLHHRLIDMGLSQKQAVAILYSISAILGLCAVVLATTGTVRLYLVVIAAASAVAVGIFIQRTLKGHKYHPPVDPTTCKPLEEKNDQA</sequence>
<comment type="cofactor">
    <cofactor evidence="7">
        <name>Mg(2+)</name>
        <dbReference type="ChEBI" id="CHEBI:18420"/>
    </cofactor>
</comment>
<evidence type="ECO:0000256" key="5">
    <source>
        <dbReference type="ARBA" id="ARBA00022989"/>
    </source>
</evidence>
<keyword evidence="5 8" id="KW-1133">Transmembrane helix</keyword>
<evidence type="ECO:0000313" key="9">
    <source>
        <dbReference type="EMBL" id="HIS97755.1"/>
    </source>
</evidence>
<name>A0A9D1G5L0_9FIRM</name>
<feature type="transmembrane region" description="Helical" evidence="8">
    <location>
        <begin position="12"/>
        <end position="33"/>
    </location>
</feature>
<evidence type="ECO:0000256" key="7">
    <source>
        <dbReference type="PIRSR" id="PIRSR600715-1"/>
    </source>
</evidence>